<comment type="caution">
    <text evidence="1">The sequence shown here is derived from an EMBL/GenBank/DDBJ whole genome shotgun (WGS) entry which is preliminary data.</text>
</comment>
<evidence type="ECO:0000313" key="1">
    <source>
        <dbReference type="EMBL" id="GFR23999.1"/>
    </source>
</evidence>
<reference evidence="1" key="1">
    <citation type="submission" date="2020-07" db="EMBL/GenBank/DDBJ databases">
        <title>Multicomponent nature underlies the extraordinary mechanical properties of spider dragline silk.</title>
        <authorList>
            <person name="Kono N."/>
            <person name="Nakamura H."/>
            <person name="Mori M."/>
            <person name="Yoshida Y."/>
            <person name="Ohtoshi R."/>
            <person name="Malay A.D."/>
            <person name="Moran D.A.P."/>
            <person name="Tomita M."/>
            <person name="Numata K."/>
            <person name="Arakawa K."/>
        </authorList>
    </citation>
    <scope>NUCLEOTIDE SEQUENCE</scope>
</reference>
<accession>A0A8X6HI32</accession>
<name>A0A8X6HI32_TRICU</name>
<keyword evidence="2" id="KW-1185">Reference proteome</keyword>
<gene>
    <name evidence="1" type="ORF">TNCT_56721</name>
</gene>
<proteinExistence type="predicted"/>
<evidence type="ECO:0000313" key="2">
    <source>
        <dbReference type="Proteomes" id="UP000887116"/>
    </source>
</evidence>
<organism evidence="1 2">
    <name type="scientific">Trichonephila clavata</name>
    <name type="common">Joro spider</name>
    <name type="synonym">Nephila clavata</name>
    <dbReference type="NCBI Taxonomy" id="2740835"/>
    <lineage>
        <taxon>Eukaryota</taxon>
        <taxon>Metazoa</taxon>
        <taxon>Ecdysozoa</taxon>
        <taxon>Arthropoda</taxon>
        <taxon>Chelicerata</taxon>
        <taxon>Arachnida</taxon>
        <taxon>Araneae</taxon>
        <taxon>Araneomorphae</taxon>
        <taxon>Entelegynae</taxon>
        <taxon>Araneoidea</taxon>
        <taxon>Nephilidae</taxon>
        <taxon>Trichonephila</taxon>
    </lineage>
</organism>
<protein>
    <submittedName>
        <fullName evidence="1">Uncharacterized protein</fullName>
    </submittedName>
</protein>
<sequence>MFTLKKLNIAESQLSTFPSPPSSEPRLSNHVRDAVQDITTRHSLSVKDSISITKHDDLRHHYKVRYPQSNFWAARYMRHQHLRSRL</sequence>
<dbReference type="Proteomes" id="UP000887116">
    <property type="component" value="Unassembled WGS sequence"/>
</dbReference>
<dbReference type="AlphaFoldDB" id="A0A8X6HI32"/>
<dbReference type="EMBL" id="BMAO01038313">
    <property type="protein sequence ID" value="GFR23999.1"/>
    <property type="molecule type" value="Genomic_DNA"/>
</dbReference>